<dbReference type="AlphaFoldDB" id="A0AAV9B473"/>
<evidence type="ECO:0000313" key="2">
    <source>
        <dbReference type="EMBL" id="KAK1270802.1"/>
    </source>
</evidence>
<feature type="compositionally biased region" description="Low complexity" evidence="1">
    <location>
        <begin position="1"/>
        <end position="14"/>
    </location>
</feature>
<organism evidence="2 3">
    <name type="scientific">Acorus gramineus</name>
    <name type="common">Dwarf sweet flag</name>
    <dbReference type="NCBI Taxonomy" id="55184"/>
    <lineage>
        <taxon>Eukaryota</taxon>
        <taxon>Viridiplantae</taxon>
        <taxon>Streptophyta</taxon>
        <taxon>Embryophyta</taxon>
        <taxon>Tracheophyta</taxon>
        <taxon>Spermatophyta</taxon>
        <taxon>Magnoliopsida</taxon>
        <taxon>Liliopsida</taxon>
        <taxon>Acoraceae</taxon>
        <taxon>Acorus</taxon>
    </lineage>
</organism>
<dbReference type="Proteomes" id="UP001179952">
    <property type="component" value="Unassembled WGS sequence"/>
</dbReference>
<dbReference type="EMBL" id="JAUJYN010000005">
    <property type="protein sequence ID" value="KAK1270802.1"/>
    <property type="molecule type" value="Genomic_DNA"/>
</dbReference>
<keyword evidence="3" id="KW-1185">Reference proteome</keyword>
<comment type="caution">
    <text evidence="2">The sequence shown here is derived from an EMBL/GenBank/DDBJ whole genome shotgun (WGS) entry which is preliminary data.</text>
</comment>
<proteinExistence type="predicted"/>
<feature type="region of interest" description="Disordered" evidence="1">
    <location>
        <begin position="1"/>
        <end position="21"/>
    </location>
</feature>
<evidence type="ECO:0000256" key="1">
    <source>
        <dbReference type="SAM" id="MobiDB-lite"/>
    </source>
</evidence>
<name>A0AAV9B473_ACOGR</name>
<accession>A0AAV9B473</accession>
<gene>
    <name evidence="2" type="ORF">QJS04_geneDACA004497</name>
</gene>
<reference evidence="2" key="2">
    <citation type="submission" date="2023-06" db="EMBL/GenBank/DDBJ databases">
        <authorList>
            <person name="Ma L."/>
            <person name="Liu K.-W."/>
            <person name="Li Z."/>
            <person name="Hsiao Y.-Y."/>
            <person name="Qi Y."/>
            <person name="Fu T."/>
            <person name="Tang G."/>
            <person name="Zhang D."/>
            <person name="Sun W.-H."/>
            <person name="Liu D.-K."/>
            <person name="Li Y."/>
            <person name="Chen G.-Z."/>
            <person name="Liu X.-D."/>
            <person name="Liao X.-Y."/>
            <person name="Jiang Y.-T."/>
            <person name="Yu X."/>
            <person name="Hao Y."/>
            <person name="Huang J."/>
            <person name="Zhao X.-W."/>
            <person name="Ke S."/>
            <person name="Chen Y.-Y."/>
            <person name="Wu W.-L."/>
            <person name="Hsu J.-L."/>
            <person name="Lin Y.-F."/>
            <person name="Huang M.-D."/>
            <person name="Li C.-Y."/>
            <person name="Huang L."/>
            <person name="Wang Z.-W."/>
            <person name="Zhao X."/>
            <person name="Zhong W.-Y."/>
            <person name="Peng D.-H."/>
            <person name="Ahmad S."/>
            <person name="Lan S."/>
            <person name="Zhang J.-S."/>
            <person name="Tsai W.-C."/>
            <person name="Van De Peer Y."/>
            <person name="Liu Z.-J."/>
        </authorList>
    </citation>
    <scope>NUCLEOTIDE SEQUENCE</scope>
    <source>
        <strain evidence="2">SCP</strain>
        <tissue evidence="2">Leaves</tissue>
    </source>
</reference>
<protein>
    <submittedName>
        <fullName evidence="2">Uncharacterized protein</fullName>
    </submittedName>
</protein>
<sequence>MAGKQPAAAADPDPQIVRPAPSRDFMTRLLKREFKKDELVEILAKFSEIESLSAQSSMGQPGGTLVGIQTPTPYVVGQQHGGAPEGHTGAGPRPTD</sequence>
<reference evidence="2" key="1">
    <citation type="journal article" date="2023" name="Nat. Commun.">
        <title>Diploid and tetraploid genomes of Acorus and the evolution of monocots.</title>
        <authorList>
            <person name="Ma L."/>
            <person name="Liu K.W."/>
            <person name="Li Z."/>
            <person name="Hsiao Y.Y."/>
            <person name="Qi Y."/>
            <person name="Fu T."/>
            <person name="Tang G.D."/>
            <person name="Zhang D."/>
            <person name="Sun W.H."/>
            <person name="Liu D.K."/>
            <person name="Li Y."/>
            <person name="Chen G.Z."/>
            <person name="Liu X.D."/>
            <person name="Liao X.Y."/>
            <person name="Jiang Y.T."/>
            <person name="Yu X."/>
            <person name="Hao Y."/>
            <person name="Huang J."/>
            <person name="Zhao X.W."/>
            <person name="Ke S."/>
            <person name="Chen Y.Y."/>
            <person name="Wu W.L."/>
            <person name="Hsu J.L."/>
            <person name="Lin Y.F."/>
            <person name="Huang M.D."/>
            <person name="Li C.Y."/>
            <person name="Huang L."/>
            <person name="Wang Z.W."/>
            <person name="Zhao X."/>
            <person name="Zhong W.Y."/>
            <person name="Peng D.H."/>
            <person name="Ahmad S."/>
            <person name="Lan S."/>
            <person name="Zhang J.S."/>
            <person name="Tsai W.C."/>
            <person name="Van de Peer Y."/>
            <person name="Liu Z.J."/>
        </authorList>
    </citation>
    <scope>NUCLEOTIDE SEQUENCE</scope>
    <source>
        <strain evidence="2">SCP</strain>
    </source>
</reference>
<evidence type="ECO:0000313" key="3">
    <source>
        <dbReference type="Proteomes" id="UP001179952"/>
    </source>
</evidence>
<feature type="region of interest" description="Disordered" evidence="1">
    <location>
        <begin position="51"/>
        <end position="96"/>
    </location>
</feature>